<reference evidence="4" key="1">
    <citation type="journal article" date="2018" name="Genome Biol.">
        <title>SKESA: strategic k-mer extension for scrupulous assemblies.</title>
        <authorList>
            <person name="Souvorov A."/>
            <person name="Agarwala R."/>
            <person name="Lipman D.J."/>
        </authorList>
    </citation>
    <scope>NUCLEOTIDE SEQUENCE</scope>
    <source>
        <strain evidence="4">AZ00058701</strain>
    </source>
</reference>
<dbReference type="PROSITE" id="PS50005">
    <property type="entry name" value="TPR"/>
    <property type="match status" value="1"/>
</dbReference>
<feature type="compositionally biased region" description="Low complexity" evidence="2">
    <location>
        <begin position="201"/>
        <end position="252"/>
    </location>
</feature>
<dbReference type="InterPro" id="IPR011990">
    <property type="entry name" value="TPR-like_helical_dom_sf"/>
</dbReference>
<feature type="compositionally biased region" description="Basic and acidic residues" evidence="2">
    <location>
        <begin position="269"/>
        <end position="279"/>
    </location>
</feature>
<evidence type="ECO:0000256" key="1">
    <source>
        <dbReference type="PROSITE-ProRule" id="PRU00339"/>
    </source>
</evidence>
<feature type="repeat" description="TPR" evidence="1">
    <location>
        <begin position="79"/>
        <end position="112"/>
    </location>
</feature>
<dbReference type="RefSeq" id="WP_010948541.1">
    <property type="nucleotide sequence ID" value="NZ_BBUG01000045.1"/>
</dbReference>
<dbReference type="PROSITE" id="PS50293">
    <property type="entry name" value="TPR_REGION"/>
    <property type="match status" value="1"/>
</dbReference>
<feature type="chain" id="PRO_5042987546" evidence="3">
    <location>
        <begin position="21"/>
        <end position="308"/>
    </location>
</feature>
<evidence type="ECO:0000313" key="5">
    <source>
        <dbReference type="Proteomes" id="UP000866496"/>
    </source>
</evidence>
<feature type="region of interest" description="Disordered" evidence="2">
    <location>
        <begin position="129"/>
        <end position="290"/>
    </location>
</feature>
<dbReference type="Proteomes" id="UP000866496">
    <property type="component" value="Unassembled WGS sequence"/>
</dbReference>
<proteinExistence type="predicted"/>
<feature type="compositionally biased region" description="Basic and acidic residues" evidence="2">
    <location>
        <begin position="183"/>
        <end position="200"/>
    </location>
</feature>
<accession>A0AAN5PHR2</accession>
<evidence type="ECO:0000313" key="4">
    <source>
        <dbReference type="EMBL" id="HAU1879425.1"/>
    </source>
</evidence>
<comment type="caution">
    <text evidence="4">The sequence shown here is derived from an EMBL/GenBank/DDBJ whole genome shotgun (WGS) entry which is preliminary data.</text>
</comment>
<organism evidence="4 5">
    <name type="scientific">Legionella pneumophila</name>
    <dbReference type="NCBI Taxonomy" id="446"/>
    <lineage>
        <taxon>Bacteria</taxon>
        <taxon>Pseudomonadati</taxon>
        <taxon>Pseudomonadota</taxon>
        <taxon>Gammaproteobacteria</taxon>
        <taxon>Legionellales</taxon>
        <taxon>Legionellaceae</taxon>
        <taxon>Legionella</taxon>
    </lineage>
</organism>
<sequence>MMWRVLTIVAAALISNQLKAFSWSDLWFTPNQQAQHLMEKGQFAKAKDLFERNDWAASAAYRAGDYEQAAKLFNELKTEQGYYNQGNALAHLGKYEEAIRAYDKALAFNPNNQDALYNRKLISELLKKDKEKKKSQNQQDKDQQNQDQQNQDKQNKDQQNQDQQNQDKQNKDQRNQDQQNQDKQNKDQQNQDKQNQDKQNKNQQNQDQQNQDKQNKDQQNQDQQNQDKQNKDQQNQDQQNQDKQNKAQQNKVQNKKNDKQEGEIQSEANQEKQLAKEQWLRLIPDDPGGLMREKFLRDHLRRERGWYQ</sequence>
<dbReference type="EMBL" id="DACWHX010000004">
    <property type="protein sequence ID" value="HAU1879425.1"/>
    <property type="molecule type" value="Genomic_DNA"/>
</dbReference>
<feature type="compositionally biased region" description="Low complexity" evidence="2">
    <location>
        <begin position="145"/>
        <end position="167"/>
    </location>
</feature>
<dbReference type="GeneID" id="57036852"/>
<feature type="signal peptide" evidence="3">
    <location>
        <begin position="1"/>
        <end position="20"/>
    </location>
</feature>
<keyword evidence="3" id="KW-0732">Signal</keyword>
<gene>
    <name evidence="4" type="ORF">JBJ86_04030</name>
</gene>
<dbReference type="SUPFAM" id="SSF48452">
    <property type="entry name" value="TPR-like"/>
    <property type="match status" value="1"/>
</dbReference>
<dbReference type="SMART" id="SM00028">
    <property type="entry name" value="TPR"/>
    <property type="match status" value="1"/>
</dbReference>
<evidence type="ECO:0000256" key="2">
    <source>
        <dbReference type="SAM" id="MobiDB-lite"/>
    </source>
</evidence>
<feature type="compositionally biased region" description="Basic and acidic residues" evidence="2">
    <location>
        <begin position="129"/>
        <end position="144"/>
    </location>
</feature>
<dbReference type="AlphaFoldDB" id="A0AAN5PHR2"/>
<evidence type="ECO:0000256" key="3">
    <source>
        <dbReference type="SAM" id="SignalP"/>
    </source>
</evidence>
<keyword evidence="1" id="KW-0802">TPR repeat</keyword>
<protein>
    <submittedName>
        <fullName evidence="4">Tetratricopeptide repeat protein</fullName>
    </submittedName>
</protein>
<reference evidence="4" key="2">
    <citation type="submission" date="2019-10" db="EMBL/GenBank/DDBJ databases">
        <authorList>
            <consortium name="NCBI Pathogen Detection Project"/>
        </authorList>
    </citation>
    <scope>NUCLEOTIDE SEQUENCE</scope>
    <source>
        <strain evidence="4">AZ00058701</strain>
    </source>
</reference>
<dbReference type="Pfam" id="PF00515">
    <property type="entry name" value="TPR_1"/>
    <property type="match status" value="1"/>
</dbReference>
<name>A0AAN5PHR2_LEGPN</name>
<dbReference type="InterPro" id="IPR019734">
    <property type="entry name" value="TPR_rpt"/>
</dbReference>
<dbReference type="Gene3D" id="1.25.40.10">
    <property type="entry name" value="Tetratricopeptide repeat domain"/>
    <property type="match status" value="1"/>
</dbReference>